<dbReference type="Proteomes" id="UP000678393">
    <property type="component" value="Unassembled WGS sequence"/>
</dbReference>
<evidence type="ECO:0000313" key="2">
    <source>
        <dbReference type="EMBL" id="CAG5135403.1"/>
    </source>
</evidence>
<name>A0A8S4A0N5_9EUPU</name>
<dbReference type="SUPFAM" id="SSF116846">
    <property type="entry name" value="MIT domain"/>
    <property type="match status" value="1"/>
</dbReference>
<dbReference type="PANTHER" id="PTHR21222">
    <property type="entry name" value="MIT DOMAIN-CONTAINING PROTEIN 1"/>
    <property type="match status" value="1"/>
</dbReference>
<dbReference type="InterPro" id="IPR007330">
    <property type="entry name" value="MIT_dom"/>
</dbReference>
<dbReference type="InterPro" id="IPR032341">
    <property type="entry name" value="MITD1_C"/>
</dbReference>
<feature type="domain" description="MIT" evidence="1">
    <location>
        <begin position="6"/>
        <end position="84"/>
    </location>
</feature>
<dbReference type="AlphaFoldDB" id="A0A8S4A0N5"/>
<dbReference type="Gene3D" id="1.20.58.80">
    <property type="entry name" value="Phosphotransferase system, lactose/cellobiose-type IIA subunit"/>
    <property type="match status" value="1"/>
</dbReference>
<dbReference type="SMART" id="SM00745">
    <property type="entry name" value="MIT"/>
    <property type="match status" value="1"/>
</dbReference>
<proteinExistence type="predicted"/>
<dbReference type="CDD" id="cd02683">
    <property type="entry name" value="MIT_1"/>
    <property type="match status" value="1"/>
</dbReference>
<dbReference type="Pfam" id="PF16565">
    <property type="entry name" value="MIT_C"/>
    <property type="match status" value="1"/>
</dbReference>
<dbReference type="OrthoDB" id="19553at2759"/>
<organism evidence="2 3">
    <name type="scientific">Candidula unifasciata</name>
    <dbReference type="NCBI Taxonomy" id="100452"/>
    <lineage>
        <taxon>Eukaryota</taxon>
        <taxon>Metazoa</taxon>
        <taxon>Spiralia</taxon>
        <taxon>Lophotrochozoa</taxon>
        <taxon>Mollusca</taxon>
        <taxon>Gastropoda</taxon>
        <taxon>Heterobranchia</taxon>
        <taxon>Euthyneura</taxon>
        <taxon>Panpulmonata</taxon>
        <taxon>Eupulmonata</taxon>
        <taxon>Stylommatophora</taxon>
        <taxon>Helicina</taxon>
        <taxon>Helicoidea</taxon>
        <taxon>Geomitridae</taxon>
        <taxon>Candidula</taxon>
    </lineage>
</organism>
<sequence>MSEDKVAGVEASAISILKRAVELDNSHRYDESLTCYQEGVGLLMQVLRSVTDAGKRQRYRQKIEEYLARAEELKVFVKDEKEASKQHEQIQVEPNSIGHSYDSLFGRYLTNFVTVVEVEDPYIRSHHQIQNFLRLCELVVRRKCPVKRIVLTTGRDDDVSSQQQQQQKLLSIGRSLQTCGIQLHINYSNTLHDREIRLDTGWVIKIGRGLDIYKSCDKFAIGFCDLELRPCHETTIDIFHRSSMKMSSSKS</sequence>
<accession>A0A8S4A0N5</accession>
<comment type="caution">
    <text evidence="2">The sequence shown here is derived from an EMBL/GenBank/DDBJ whole genome shotgun (WGS) entry which is preliminary data.</text>
</comment>
<dbReference type="Gene3D" id="3.30.870.30">
    <property type="entry name" value="MITD, C-terminal phospholipase D-like domain"/>
    <property type="match status" value="1"/>
</dbReference>
<dbReference type="PANTHER" id="PTHR21222:SF1">
    <property type="entry name" value="MIT DOMAIN-CONTAINING PROTEIN 1"/>
    <property type="match status" value="1"/>
</dbReference>
<dbReference type="InterPro" id="IPR045331">
    <property type="entry name" value="MITD1_N"/>
</dbReference>
<dbReference type="EMBL" id="CAJHNH020008246">
    <property type="protein sequence ID" value="CAG5135403.1"/>
    <property type="molecule type" value="Genomic_DNA"/>
</dbReference>
<dbReference type="InterPro" id="IPR038113">
    <property type="entry name" value="MITD1_C_sf"/>
</dbReference>
<dbReference type="InterPro" id="IPR036181">
    <property type="entry name" value="MIT_dom_sf"/>
</dbReference>
<reference evidence="2" key="1">
    <citation type="submission" date="2021-04" db="EMBL/GenBank/DDBJ databases">
        <authorList>
            <consortium name="Molecular Ecology Group"/>
        </authorList>
    </citation>
    <scope>NUCLEOTIDE SEQUENCE</scope>
</reference>
<protein>
    <recommendedName>
        <fullName evidence="1">MIT domain-containing protein</fullName>
    </recommendedName>
</protein>
<evidence type="ECO:0000259" key="1">
    <source>
        <dbReference type="SMART" id="SM00745"/>
    </source>
</evidence>
<dbReference type="InterPro" id="IPR052817">
    <property type="entry name" value="MIT_domain_contain_protein1"/>
</dbReference>
<evidence type="ECO:0000313" key="3">
    <source>
        <dbReference type="Proteomes" id="UP000678393"/>
    </source>
</evidence>
<keyword evidence="3" id="KW-1185">Reference proteome</keyword>
<dbReference type="Pfam" id="PF04212">
    <property type="entry name" value="MIT"/>
    <property type="match status" value="1"/>
</dbReference>
<gene>
    <name evidence="2" type="ORF">CUNI_LOCUS20961</name>
</gene>